<comment type="caution">
    <text evidence="2">The sequence shown here is derived from an EMBL/GenBank/DDBJ whole genome shotgun (WGS) entry which is preliminary data.</text>
</comment>
<dbReference type="NCBIfam" id="TIGR02595">
    <property type="entry name" value="PEP_CTERM"/>
    <property type="match status" value="1"/>
</dbReference>
<evidence type="ECO:0000313" key="3">
    <source>
        <dbReference type="Proteomes" id="UP000557717"/>
    </source>
</evidence>
<organism evidence="2 3">
    <name type="scientific">Haloferula luteola</name>
    <dbReference type="NCBI Taxonomy" id="595692"/>
    <lineage>
        <taxon>Bacteria</taxon>
        <taxon>Pseudomonadati</taxon>
        <taxon>Verrucomicrobiota</taxon>
        <taxon>Verrucomicrobiia</taxon>
        <taxon>Verrucomicrobiales</taxon>
        <taxon>Verrucomicrobiaceae</taxon>
        <taxon>Haloferula</taxon>
    </lineage>
</organism>
<name>A0A840VJ25_9BACT</name>
<keyword evidence="1" id="KW-0732">Signal</keyword>
<sequence>MKYLIALASVLGLSHGAVLLDTIDLSSSEQSTTVWTDLTSSNTGLAADSGSGSLSVVSPGFQASSGLYSFMADYGTSVTQTTSFDIQSVVFQIELSPNGEFPYSGGPLLTLTTTSGTLQLAATAFAAGATEWRTTGMGETAYSSYAWQWDLSAYGDTITSVTVDTPLAVHSSVTGARIDVGDSFQAVVVPEPSALLLSLAGAGFLFRRRR</sequence>
<dbReference type="AlphaFoldDB" id="A0A840VJ25"/>
<protein>
    <recommendedName>
        <fullName evidence="4">PEP-CTERM protein-sorting domain-containing protein</fullName>
    </recommendedName>
</protein>
<dbReference type="InterPro" id="IPR013424">
    <property type="entry name" value="Ice-binding_C"/>
</dbReference>
<gene>
    <name evidence="2" type="ORF">HNR46_002949</name>
</gene>
<proteinExistence type="predicted"/>
<dbReference type="Proteomes" id="UP000557717">
    <property type="component" value="Unassembled WGS sequence"/>
</dbReference>
<dbReference type="RefSeq" id="WP_184019958.1">
    <property type="nucleotide sequence ID" value="NZ_JACHFD010000015.1"/>
</dbReference>
<evidence type="ECO:0008006" key="4">
    <source>
        <dbReference type="Google" id="ProtNLM"/>
    </source>
</evidence>
<feature type="signal peptide" evidence="1">
    <location>
        <begin position="1"/>
        <end position="19"/>
    </location>
</feature>
<accession>A0A840VJ25</accession>
<evidence type="ECO:0000313" key="2">
    <source>
        <dbReference type="EMBL" id="MBB5352701.1"/>
    </source>
</evidence>
<keyword evidence="3" id="KW-1185">Reference proteome</keyword>
<evidence type="ECO:0000256" key="1">
    <source>
        <dbReference type="SAM" id="SignalP"/>
    </source>
</evidence>
<dbReference type="EMBL" id="JACHFD010000015">
    <property type="protein sequence ID" value="MBB5352701.1"/>
    <property type="molecule type" value="Genomic_DNA"/>
</dbReference>
<feature type="chain" id="PRO_5032849402" description="PEP-CTERM protein-sorting domain-containing protein" evidence="1">
    <location>
        <begin position="20"/>
        <end position="210"/>
    </location>
</feature>
<reference evidence="2 3" key="1">
    <citation type="submission" date="2020-08" db="EMBL/GenBank/DDBJ databases">
        <title>Genomic Encyclopedia of Type Strains, Phase IV (KMG-IV): sequencing the most valuable type-strain genomes for metagenomic binning, comparative biology and taxonomic classification.</title>
        <authorList>
            <person name="Goeker M."/>
        </authorList>
    </citation>
    <scope>NUCLEOTIDE SEQUENCE [LARGE SCALE GENOMIC DNA]</scope>
    <source>
        <strain evidence="2 3">YC6886</strain>
    </source>
</reference>